<name>A0A1Y2CP88_9FUNG</name>
<dbReference type="Pfam" id="PF08407">
    <property type="entry name" value="Chitin_synth_1N"/>
    <property type="match status" value="1"/>
</dbReference>
<evidence type="ECO:0000256" key="7">
    <source>
        <dbReference type="ARBA" id="ARBA00022989"/>
    </source>
</evidence>
<dbReference type="STRING" id="329046.A0A1Y2CP88"/>
<feature type="transmembrane region" description="Helical" evidence="11">
    <location>
        <begin position="537"/>
        <end position="560"/>
    </location>
</feature>
<evidence type="ECO:0000256" key="8">
    <source>
        <dbReference type="ARBA" id="ARBA00023136"/>
    </source>
</evidence>
<dbReference type="InterPro" id="IPR013616">
    <property type="entry name" value="Chitin_synth_N"/>
</dbReference>
<dbReference type="EMBL" id="MCGO01000010">
    <property type="protein sequence ID" value="ORY48850.1"/>
    <property type="molecule type" value="Genomic_DNA"/>
</dbReference>
<dbReference type="OrthoDB" id="26569at2759"/>
<dbReference type="EC" id="2.4.1.16" evidence="2 11"/>
<feature type="transmembrane region" description="Helical" evidence="11">
    <location>
        <begin position="833"/>
        <end position="857"/>
    </location>
</feature>
<dbReference type="GO" id="GO:0004100">
    <property type="term" value="F:chitin synthase activity"/>
    <property type="evidence" value="ECO:0007669"/>
    <property type="project" value="UniProtKB-UniRule"/>
</dbReference>
<evidence type="ECO:0000256" key="10">
    <source>
        <dbReference type="ARBA" id="ARBA00024009"/>
    </source>
</evidence>
<evidence type="ECO:0000313" key="14">
    <source>
        <dbReference type="EMBL" id="ORY48850.1"/>
    </source>
</evidence>
<feature type="compositionally biased region" description="Low complexity" evidence="12">
    <location>
        <begin position="44"/>
        <end position="64"/>
    </location>
</feature>
<feature type="compositionally biased region" description="Pro residues" evidence="12">
    <location>
        <begin position="1"/>
        <end position="19"/>
    </location>
</feature>
<evidence type="ECO:0000256" key="9">
    <source>
        <dbReference type="ARBA" id="ARBA00023316"/>
    </source>
</evidence>
<keyword evidence="8 11" id="KW-0472">Membrane</keyword>
<evidence type="ECO:0000259" key="13">
    <source>
        <dbReference type="Pfam" id="PF08407"/>
    </source>
</evidence>
<keyword evidence="6 11" id="KW-0812">Transmembrane</keyword>
<comment type="function">
    <text evidence="10 11">Polymerizes chitin, a structural polymer of the cell wall and septum, by transferring the sugar moiety of UDP-GlcNAc to the non-reducing end of the growing chitin polymer.</text>
</comment>
<dbReference type="Proteomes" id="UP000193642">
    <property type="component" value="Unassembled WGS sequence"/>
</dbReference>
<dbReference type="GO" id="GO:0030428">
    <property type="term" value="C:cell septum"/>
    <property type="evidence" value="ECO:0007669"/>
    <property type="project" value="TreeGrafter"/>
</dbReference>
<accession>A0A1Y2CP88</accession>
<dbReference type="InterPro" id="IPR004835">
    <property type="entry name" value="Chitin_synth"/>
</dbReference>
<feature type="transmembrane region" description="Helical" evidence="11">
    <location>
        <begin position="617"/>
        <end position="641"/>
    </location>
</feature>
<organism evidence="14 15">
    <name type="scientific">Rhizoclosmatium globosum</name>
    <dbReference type="NCBI Taxonomy" id="329046"/>
    <lineage>
        <taxon>Eukaryota</taxon>
        <taxon>Fungi</taxon>
        <taxon>Fungi incertae sedis</taxon>
        <taxon>Chytridiomycota</taxon>
        <taxon>Chytridiomycota incertae sedis</taxon>
        <taxon>Chytridiomycetes</taxon>
        <taxon>Chytridiales</taxon>
        <taxon>Chytriomycetaceae</taxon>
        <taxon>Rhizoclosmatium</taxon>
    </lineage>
</organism>
<evidence type="ECO:0000256" key="4">
    <source>
        <dbReference type="ARBA" id="ARBA00022676"/>
    </source>
</evidence>
<dbReference type="GO" id="GO:0005886">
    <property type="term" value="C:plasma membrane"/>
    <property type="evidence" value="ECO:0007669"/>
    <property type="project" value="UniProtKB-SubCell"/>
</dbReference>
<evidence type="ECO:0000256" key="12">
    <source>
        <dbReference type="SAM" id="MobiDB-lite"/>
    </source>
</evidence>
<keyword evidence="4 11" id="KW-0328">Glycosyltransferase</keyword>
<feature type="transmembrane region" description="Helical" evidence="11">
    <location>
        <begin position="580"/>
        <end position="605"/>
    </location>
</feature>
<dbReference type="GO" id="GO:0006031">
    <property type="term" value="P:chitin biosynthetic process"/>
    <property type="evidence" value="ECO:0007669"/>
    <property type="project" value="UniProtKB-UniRule"/>
</dbReference>
<feature type="transmembrane region" description="Helical" evidence="11">
    <location>
        <begin position="698"/>
        <end position="717"/>
    </location>
</feature>
<dbReference type="PANTHER" id="PTHR22914:SF9">
    <property type="entry name" value="CHITIN SYNTHASE 1"/>
    <property type="match status" value="1"/>
</dbReference>
<comment type="similarity">
    <text evidence="11">Belongs to the chitin synthase family.</text>
</comment>
<evidence type="ECO:0000256" key="3">
    <source>
        <dbReference type="ARBA" id="ARBA00022475"/>
    </source>
</evidence>
<dbReference type="CDD" id="cd04190">
    <property type="entry name" value="Chitin_synth_C"/>
    <property type="match status" value="1"/>
</dbReference>
<feature type="transmembrane region" description="Helical" evidence="11">
    <location>
        <begin position="801"/>
        <end position="821"/>
    </location>
</feature>
<keyword evidence="7 11" id="KW-1133">Transmembrane helix</keyword>
<feature type="domain" description="Chitin synthase N-terminal" evidence="13">
    <location>
        <begin position="115"/>
        <end position="177"/>
    </location>
</feature>
<evidence type="ECO:0000256" key="5">
    <source>
        <dbReference type="ARBA" id="ARBA00022679"/>
    </source>
</evidence>
<dbReference type="AlphaFoldDB" id="A0A1Y2CP88"/>
<comment type="catalytic activity">
    <reaction evidence="11">
        <text>[(1-&gt;4)-N-acetyl-beta-D-glucosaminyl](n) + UDP-N-acetyl-alpha-D-glucosamine = [(1-&gt;4)-N-acetyl-beta-D-glucosaminyl](n+1) + UDP + H(+)</text>
        <dbReference type="Rhea" id="RHEA:16637"/>
        <dbReference type="Rhea" id="RHEA-COMP:9593"/>
        <dbReference type="Rhea" id="RHEA-COMP:9595"/>
        <dbReference type="ChEBI" id="CHEBI:15378"/>
        <dbReference type="ChEBI" id="CHEBI:17029"/>
        <dbReference type="ChEBI" id="CHEBI:57705"/>
        <dbReference type="ChEBI" id="CHEBI:58223"/>
        <dbReference type="EC" id="2.4.1.16"/>
    </reaction>
</comment>
<gene>
    <name evidence="14" type="ORF">BCR33DRAFT_677174</name>
</gene>
<dbReference type="PANTHER" id="PTHR22914">
    <property type="entry name" value="CHITIN SYNTHASE"/>
    <property type="match status" value="1"/>
</dbReference>
<dbReference type="SUPFAM" id="SSF53448">
    <property type="entry name" value="Nucleotide-diphospho-sugar transferases"/>
    <property type="match status" value="1"/>
</dbReference>
<keyword evidence="3 11" id="KW-1003">Cell membrane</keyword>
<evidence type="ECO:0000256" key="6">
    <source>
        <dbReference type="ARBA" id="ARBA00022692"/>
    </source>
</evidence>
<proteinExistence type="inferred from homology"/>
<feature type="transmembrane region" description="Helical" evidence="11">
    <location>
        <begin position="670"/>
        <end position="689"/>
    </location>
</feature>
<protein>
    <recommendedName>
        <fullName evidence="2 11">Chitin synthase</fullName>
        <ecNumber evidence="2 11">2.4.1.16</ecNumber>
    </recommendedName>
</protein>
<sequence length="868" mass="97976">MSQQPPPPPPPNPNSPRPSDPLISRSSAAASYGYPQFPPPPLTPQQQQHSYQQQQPQPQPQQSSFGTFPDRSQVIDVLSLGRSIGLGFGTQSQSSDQYPPPQIPSLLRRPTKYVTKEVVLTDGEFILDVPLSKDYSSAVRYSDAEEFTHLRYSAITTQPDEFSTVFSLRQTHMRRYTKIAVVCTMYNEDDQLFTKTMSAVMDNIAYLCSLRGRKGWDANSWRDIVVCIVSDGVKPCNPRTLDVLAAMGCYMEGLPRSHVNGKEVKAHMFEFTTQVRVNPRLEAEFTSPKDDKIVPMQTIFLLKEKNAKKINSHRWFFNGICQVLQPEVCVLIDVGTKPTRKSLYHLYRAFERNSQVAGACGEIAAELGPWWKNLVNPLVAVQNFEYKMSNILDKPLESVFGYISVLPGAFSAYRYSALQGKPLESYFKGEALHAGYDVGRPNVSQSNMYLAEDRILCFELVMKREERFILKYVKSAKAETDVPTEFPDLIKQRRRWFNGSFFASVYAVQNVGRIFTSGHSVFRKLMLVFETFYNGVNLVYSWFSISSMYICFYFMFNIVSSKEMSICTNAVVDNALSDPFYPYGGAVSAVLRGSYIAAFITMVVASLGNNPSTIKTLLILISAVFAICMALMLALIIFTVYSNIRAIPGTVTDVKGFLEYIPSNPNFADLVLSLLCTYVLYIVSSLMFLDPWHPFTCLLQYLLMTPSFSNMLMVYAFCNIHDISWGTKGQDSVSSAPAVQSSKNEKGKQVATTNVPAPDYSNELNKLKDMANEMAQPQKRMDVTVQKSSDDHFKAYRTYVLMWWFISNFALTYILTDDFIIRAMSTPGRANPFLVFLLWSVTGLTGIRFLGCFVYWVQWILESAGDVV</sequence>
<keyword evidence="15" id="KW-1185">Reference proteome</keyword>
<dbReference type="GO" id="GO:0071555">
    <property type="term" value="P:cell wall organization"/>
    <property type="evidence" value="ECO:0007669"/>
    <property type="project" value="UniProtKB-KW"/>
</dbReference>
<comment type="subcellular location">
    <subcellularLocation>
        <location evidence="1 11">Cell membrane</location>
        <topology evidence="1 11">Multi-pass membrane protein</topology>
    </subcellularLocation>
</comment>
<dbReference type="Pfam" id="PF01644">
    <property type="entry name" value="Chitin_synth_1"/>
    <property type="match status" value="1"/>
</dbReference>
<comment type="caution">
    <text evidence="14">The sequence shown here is derived from an EMBL/GenBank/DDBJ whole genome shotgun (WGS) entry which is preliminary data.</text>
</comment>
<keyword evidence="9 11" id="KW-0961">Cell wall biogenesis/degradation</keyword>
<keyword evidence="5 11" id="KW-0808">Transferase</keyword>
<reference evidence="14 15" key="1">
    <citation type="submission" date="2016-07" db="EMBL/GenBank/DDBJ databases">
        <title>Pervasive Adenine N6-methylation of Active Genes in Fungi.</title>
        <authorList>
            <consortium name="DOE Joint Genome Institute"/>
            <person name="Mondo S.J."/>
            <person name="Dannebaum R.O."/>
            <person name="Kuo R.C."/>
            <person name="Labutti K."/>
            <person name="Haridas S."/>
            <person name="Kuo A."/>
            <person name="Salamov A."/>
            <person name="Ahrendt S.R."/>
            <person name="Lipzen A."/>
            <person name="Sullivan W."/>
            <person name="Andreopoulos W.B."/>
            <person name="Clum A."/>
            <person name="Lindquist E."/>
            <person name="Daum C."/>
            <person name="Ramamoorthy G.K."/>
            <person name="Gryganskyi A."/>
            <person name="Culley D."/>
            <person name="Magnuson J.K."/>
            <person name="James T.Y."/>
            <person name="O'Malley M.A."/>
            <person name="Stajich J.E."/>
            <person name="Spatafora J.W."/>
            <person name="Visel A."/>
            <person name="Grigoriev I.V."/>
        </authorList>
    </citation>
    <scope>NUCLEOTIDE SEQUENCE [LARGE SCALE GENOMIC DNA]</scope>
    <source>
        <strain evidence="14 15">JEL800</strain>
    </source>
</reference>
<evidence type="ECO:0000256" key="11">
    <source>
        <dbReference type="RuleBase" id="RU366040"/>
    </source>
</evidence>
<evidence type="ECO:0000313" key="15">
    <source>
        <dbReference type="Proteomes" id="UP000193642"/>
    </source>
</evidence>
<dbReference type="InterPro" id="IPR029044">
    <property type="entry name" value="Nucleotide-diphossugar_trans"/>
</dbReference>
<evidence type="ECO:0000256" key="1">
    <source>
        <dbReference type="ARBA" id="ARBA00004651"/>
    </source>
</evidence>
<evidence type="ECO:0000256" key="2">
    <source>
        <dbReference type="ARBA" id="ARBA00012543"/>
    </source>
</evidence>
<feature type="region of interest" description="Disordered" evidence="12">
    <location>
        <begin position="1"/>
        <end position="68"/>
    </location>
</feature>